<dbReference type="PANTHER" id="PTHR30007">
    <property type="entry name" value="PHP DOMAIN PROTEIN"/>
    <property type="match status" value="1"/>
</dbReference>
<dbReference type="GO" id="GO:0003677">
    <property type="term" value="F:DNA binding"/>
    <property type="evidence" value="ECO:0007669"/>
    <property type="project" value="InterPro"/>
</dbReference>
<evidence type="ECO:0000313" key="4">
    <source>
        <dbReference type="EMBL" id="RMI17058.1"/>
    </source>
</evidence>
<dbReference type="InParanoid" id="A0A3A9JJB9"/>
<name>A0A3A9JJB9_9PROT</name>
<feature type="region of interest" description="Disordered" evidence="1">
    <location>
        <begin position="189"/>
        <end position="213"/>
    </location>
</feature>
<evidence type="ECO:0000313" key="5">
    <source>
        <dbReference type="Proteomes" id="UP000274097"/>
    </source>
</evidence>
<dbReference type="EMBL" id="RAQU01000070">
    <property type="protein sequence ID" value="RKK03774.1"/>
    <property type="molecule type" value="Genomic_DNA"/>
</dbReference>
<organism evidence="3 6">
    <name type="scientific">Teichococcus wenyumeiae</name>
    <dbReference type="NCBI Taxonomy" id="2478470"/>
    <lineage>
        <taxon>Bacteria</taxon>
        <taxon>Pseudomonadati</taxon>
        <taxon>Pseudomonadota</taxon>
        <taxon>Alphaproteobacteria</taxon>
        <taxon>Acetobacterales</taxon>
        <taxon>Roseomonadaceae</taxon>
        <taxon>Roseomonas</taxon>
    </lineage>
</organism>
<proteinExistence type="predicted"/>
<accession>A0A3A9JJB9</accession>
<sequence>MSADHPWAASMGGARVAAIRERMVAVVCITSTATRGAIQDILTILGPWLKMGSAGRQEGLVYLCGNTTDRGVNAHPDQPHGGRISKIHAVANAEGRPLAFVPMPGNIADISAAAHLLDSIAPARRILADKAYDADHLRKPLEAQGTEVVIPSTRARRRLHLLNRRAYRGRNLIERMFGRMKDCVASPPAMTVSPGTSCLPSHSSQPFASGSPD</sequence>
<dbReference type="GO" id="GO:0004803">
    <property type="term" value="F:transposase activity"/>
    <property type="evidence" value="ECO:0007669"/>
    <property type="project" value="InterPro"/>
</dbReference>
<feature type="compositionally biased region" description="Polar residues" evidence="1">
    <location>
        <begin position="193"/>
        <end position="213"/>
    </location>
</feature>
<comment type="caution">
    <text evidence="3">The sequence shown here is derived from an EMBL/GenBank/DDBJ whole genome shotgun (WGS) entry which is preliminary data.</text>
</comment>
<dbReference type="EMBL" id="RFLX01000040">
    <property type="protein sequence ID" value="RMI17058.1"/>
    <property type="molecule type" value="Genomic_DNA"/>
</dbReference>
<dbReference type="Proteomes" id="UP000274097">
    <property type="component" value="Unassembled WGS sequence"/>
</dbReference>
<dbReference type="InterPro" id="IPR002559">
    <property type="entry name" value="Transposase_11"/>
</dbReference>
<evidence type="ECO:0000313" key="3">
    <source>
        <dbReference type="EMBL" id="RKK03774.1"/>
    </source>
</evidence>
<evidence type="ECO:0000256" key="1">
    <source>
        <dbReference type="SAM" id="MobiDB-lite"/>
    </source>
</evidence>
<dbReference type="AlphaFoldDB" id="A0A3A9JJB9"/>
<dbReference type="Pfam" id="PF01609">
    <property type="entry name" value="DDE_Tnp_1"/>
    <property type="match status" value="1"/>
</dbReference>
<evidence type="ECO:0000259" key="2">
    <source>
        <dbReference type="Pfam" id="PF01609"/>
    </source>
</evidence>
<dbReference type="PANTHER" id="PTHR30007:SF1">
    <property type="entry name" value="BLR1914 PROTEIN"/>
    <property type="match status" value="1"/>
</dbReference>
<keyword evidence="5" id="KW-1185">Reference proteome</keyword>
<gene>
    <name evidence="3" type="ORF">D6Z83_12865</name>
    <name evidence="4" type="ORF">EBE87_24205</name>
</gene>
<feature type="domain" description="Transposase IS4-like" evidence="2">
    <location>
        <begin position="83"/>
        <end position="182"/>
    </location>
</feature>
<protein>
    <submittedName>
        <fullName evidence="3">IS4/IS5 family transposase</fullName>
    </submittedName>
</protein>
<dbReference type="GO" id="GO:0006313">
    <property type="term" value="P:DNA transposition"/>
    <property type="evidence" value="ECO:0007669"/>
    <property type="project" value="InterPro"/>
</dbReference>
<dbReference type="Proteomes" id="UP000278036">
    <property type="component" value="Unassembled WGS sequence"/>
</dbReference>
<reference evidence="3 6" key="1">
    <citation type="submission" date="2018-09" db="EMBL/GenBank/DDBJ databases">
        <title>Roseomonas sp. nov., isolated from feces of Tibetan antelopes in the Qinghai-Tibet plateau, China.</title>
        <authorList>
            <person name="Tian Z."/>
        </authorList>
    </citation>
    <scope>NUCLEOTIDE SEQUENCE [LARGE SCALE GENOMIC DNA]</scope>
    <source>
        <strain evidence="4 5">Z23</strain>
        <strain evidence="3 6">Z24</strain>
    </source>
</reference>
<evidence type="ECO:0000313" key="6">
    <source>
        <dbReference type="Proteomes" id="UP000278036"/>
    </source>
</evidence>